<evidence type="ECO:0000313" key="7">
    <source>
        <dbReference type="EMBL" id="MFD0688065.1"/>
    </source>
</evidence>
<evidence type="ECO:0000259" key="6">
    <source>
        <dbReference type="Pfam" id="PF04138"/>
    </source>
</evidence>
<proteinExistence type="predicted"/>
<evidence type="ECO:0000256" key="5">
    <source>
        <dbReference type="SAM" id="Phobius"/>
    </source>
</evidence>
<keyword evidence="4 5" id="KW-0472">Membrane</keyword>
<feature type="transmembrane region" description="Helical" evidence="5">
    <location>
        <begin position="80"/>
        <end position="104"/>
    </location>
</feature>
<feature type="domain" description="GtrA/DPMS transmembrane" evidence="6">
    <location>
        <begin position="56"/>
        <end position="169"/>
    </location>
</feature>
<gene>
    <name evidence="7" type="ORF">ACFQZM_26465</name>
</gene>
<keyword evidence="3 5" id="KW-1133">Transmembrane helix</keyword>
<name>A0ABW2XU46_9ACTN</name>
<evidence type="ECO:0000256" key="3">
    <source>
        <dbReference type="ARBA" id="ARBA00022989"/>
    </source>
</evidence>
<feature type="transmembrane region" description="Helical" evidence="5">
    <location>
        <begin position="147"/>
        <end position="168"/>
    </location>
</feature>
<evidence type="ECO:0000256" key="2">
    <source>
        <dbReference type="ARBA" id="ARBA00022692"/>
    </source>
</evidence>
<dbReference type="InterPro" id="IPR007267">
    <property type="entry name" value="GtrA_DPMS_TM"/>
</dbReference>
<reference evidence="8" key="1">
    <citation type="journal article" date="2019" name="Int. J. Syst. Evol. Microbiol.">
        <title>The Global Catalogue of Microorganisms (GCM) 10K type strain sequencing project: providing services to taxonomists for standard genome sequencing and annotation.</title>
        <authorList>
            <consortium name="The Broad Institute Genomics Platform"/>
            <consortium name="The Broad Institute Genome Sequencing Center for Infectious Disease"/>
            <person name="Wu L."/>
            <person name="Ma J."/>
        </authorList>
    </citation>
    <scope>NUCLEOTIDE SEQUENCE [LARGE SCALE GENOMIC DNA]</scope>
    <source>
        <strain evidence="8">JCM 9371</strain>
    </source>
</reference>
<keyword evidence="8" id="KW-1185">Reference proteome</keyword>
<feature type="transmembrane region" description="Helical" evidence="5">
    <location>
        <begin position="116"/>
        <end position="141"/>
    </location>
</feature>
<comment type="caution">
    <text evidence="7">The sequence shown here is derived from an EMBL/GenBank/DDBJ whole genome shotgun (WGS) entry which is preliminary data.</text>
</comment>
<feature type="transmembrane region" description="Helical" evidence="5">
    <location>
        <begin position="53"/>
        <end position="74"/>
    </location>
</feature>
<sequence>MPGDTGVTPQDEVAVIPLDGRAPAGAGASFHAFMAAVARGLPFGLSRVVAPSFLGFALINGFTFAVDLGLLTALHGGLGWPLPVAITLAYLLAFGLSFLLNRSLNFRSHGPIGQQAAVYAAVIAVNYAAFILGVGWGLAWLGLEYHLARLTAGLCEALYMYSAMRWLVFRDTSRP</sequence>
<dbReference type="RefSeq" id="WP_207399813.1">
    <property type="nucleotide sequence ID" value="NZ_CAACUY010000045.1"/>
</dbReference>
<evidence type="ECO:0000313" key="8">
    <source>
        <dbReference type="Proteomes" id="UP001597063"/>
    </source>
</evidence>
<organism evidence="7 8">
    <name type="scientific">Actinomadura fibrosa</name>
    <dbReference type="NCBI Taxonomy" id="111802"/>
    <lineage>
        <taxon>Bacteria</taxon>
        <taxon>Bacillati</taxon>
        <taxon>Actinomycetota</taxon>
        <taxon>Actinomycetes</taxon>
        <taxon>Streptosporangiales</taxon>
        <taxon>Thermomonosporaceae</taxon>
        <taxon>Actinomadura</taxon>
    </lineage>
</organism>
<protein>
    <submittedName>
        <fullName evidence="7">GtrA family protein</fullName>
    </submittedName>
</protein>
<evidence type="ECO:0000256" key="4">
    <source>
        <dbReference type="ARBA" id="ARBA00023136"/>
    </source>
</evidence>
<accession>A0ABW2XU46</accession>
<dbReference type="Proteomes" id="UP001597063">
    <property type="component" value="Unassembled WGS sequence"/>
</dbReference>
<dbReference type="Pfam" id="PF04138">
    <property type="entry name" value="GtrA_DPMS_TM"/>
    <property type="match status" value="1"/>
</dbReference>
<comment type="subcellular location">
    <subcellularLocation>
        <location evidence="1">Membrane</location>
        <topology evidence="1">Multi-pass membrane protein</topology>
    </subcellularLocation>
</comment>
<keyword evidence="2 5" id="KW-0812">Transmembrane</keyword>
<dbReference type="EMBL" id="JBHTGP010000013">
    <property type="protein sequence ID" value="MFD0688065.1"/>
    <property type="molecule type" value="Genomic_DNA"/>
</dbReference>
<evidence type="ECO:0000256" key="1">
    <source>
        <dbReference type="ARBA" id="ARBA00004141"/>
    </source>
</evidence>